<dbReference type="PANTHER" id="PTHR30024">
    <property type="entry name" value="ALIPHATIC SULFONATES-BINDING PROTEIN-RELATED"/>
    <property type="match status" value="1"/>
</dbReference>
<sequence>MTRQGGEIPATIQSETQDAVRTSPVLRRGFIGGMAAGIGLLAGVAARPSASYAGSRGAAALPRDLLDSSICRVAAVTETPAPLAGPPRHLRFAYNGTGICTAAVPVALHRGYFAKQNLEVEFVQLAGSTDQMLQALATDKADVGASMLLNWLKPLEQGFDVKLTTGLHGGCTRLLVRRDSGFTGITDLKGKTIGVSSLAGSPRHFFAILLSRHGIDPDTGVNWREFPADLLPVALQRGEVQALADSDPAVWLTRLRSNGELVELASNLSENYATLSCCTLGVRAALYRDERATTAALTRAMQAAAHHVATQPDDAAEIFSKYTPKVPVTELAAMLRSHTHDHAPAGAVLRREVVQITSDLKRARIIKPSTDPVKLADRVVVDVLS</sequence>
<dbReference type="SUPFAM" id="SSF53850">
    <property type="entry name" value="Periplasmic binding protein-like II"/>
    <property type="match status" value="1"/>
</dbReference>
<proteinExistence type="predicted"/>
<evidence type="ECO:0000313" key="2">
    <source>
        <dbReference type="EMBL" id="KAA5611991.1"/>
    </source>
</evidence>
<dbReference type="PANTHER" id="PTHR30024:SF21">
    <property type="entry name" value="ABC TRANSPORTER SUBSTRATE-BINDING PROTEIN"/>
    <property type="match status" value="1"/>
</dbReference>
<dbReference type="PROSITE" id="PS51318">
    <property type="entry name" value="TAT"/>
    <property type="match status" value="1"/>
</dbReference>
<dbReference type="InterPro" id="IPR006311">
    <property type="entry name" value="TAT_signal"/>
</dbReference>
<dbReference type="EMBL" id="VWPK01000016">
    <property type="protein sequence ID" value="KAA5611991.1"/>
    <property type="molecule type" value="Genomic_DNA"/>
</dbReference>
<name>A0A5M6IUT5_9PROT</name>
<dbReference type="Pfam" id="PF09084">
    <property type="entry name" value="NMT1"/>
    <property type="match status" value="1"/>
</dbReference>
<accession>A0A5M6IUT5</accession>
<dbReference type="OrthoDB" id="9771642at2"/>
<dbReference type="Gene3D" id="3.40.190.10">
    <property type="entry name" value="Periplasmic binding protein-like II"/>
    <property type="match status" value="2"/>
</dbReference>
<comment type="caution">
    <text evidence="2">The sequence shown here is derived from an EMBL/GenBank/DDBJ whole genome shotgun (WGS) entry which is preliminary data.</text>
</comment>
<evidence type="ECO:0000313" key="3">
    <source>
        <dbReference type="Proteomes" id="UP000325255"/>
    </source>
</evidence>
<keyword evidence="3" id="KW-1185">Reference proteome</keyword>
<dbReference type="RefSeq" id="WP_150041001.1">
    <property type="nucleotide sequence ID" value="NZ_OW485601.1"/>
</dbReference>
<evidence type="ECO:0000259" key="1">
    <source>
        <dbReference type="Pfam" id="PF09084"/>
    </source>
</evidence>
<dbReference type="Proteomes" id="UP000325255">
    <property type="component" value="Unassembled WGS sequence"/>
</dbReference>
<dbReference type="InterPro" id="IPR015168">
    <property type="entry name" value="SsuA/THI5"/>
</dbReference>
<feature type="domain" description="SsuA/THI5-like" evidence="1">
    <location>
        <begin position="104"/>
        <end position="315"/>
    </location>
</feature>
<protein>
    <submittedName>
        <fullName evidence="2">ABC transporter substrate-binding protein</fullName>
    </submittedName>
</protein>
<gene>
    <name evidence="2" type="ORF">F1189_12085</name>
</gene>
<reference evidence="2 3" key="1">
    <citation type="submission" date="2019-09" db="EMBL/GenBank/DDBJ databases">
        <title>Genome sequence of Rhodovastum atsumiense, a diverse member of the Acetobacteraceae family of non-sulfur purple photosynthetic bacteria.</title>
        <authorList>
            <person name="Meyer T."/>
            <person name="Kyndt J."/>
        </authorList>
    </citation>
    <scope>NUCLEOTIDE SEQUENCE [LARGE SCALE GENOMIC DNA]</scope>
    <source>
        <strain evidence="2 3">DSM 21279</strain>
    </source>
</reference>
<organism evidence="2 3">
    <name type="scientific">Rhodovastum atsumiense</name>
    <dbReference type="NCBI Taxonomy" id="504468"/>
    <lineage>
        <taxon>Bacteria</taxon>
        <taxon>Pseudomonadati</taxon>
        <taxon>Pseudomonadota</taxon>
        <taxon>Alphaproteobacteria</taxon>
        <taxon>Acetobacterales</taxon>
        <taxon>Acetobacteraceae</taxon>
        <taxon>Rhodovastum</taxon>
    </lineage>
</organism>
<dbReference type="AlphaFoldDB" id="A0A5M6IUT5"/>